<keyword evidence="14" id="KW-0137">Centromere</keyword>
<dbReference type="STRING" id="1071381.G8BRK3"/>
<comment type="subcellular location">
    <subcellularLocation>
        <location evidence="3">Chromosome</location>
        <location evidence="3">Centromere</location>
        <location evidence="3">Kinetochore</location>
    </subcellularLocation>
    <subcellularLocation>
        <location evidence="2">Cytoplasm</location>
        <location evidence="2">Cytoskeleton</location>
        <location evidence="2">Spindle</location>
    </subcellularLocation>
    <subcellularLocation>
        <location evidence="1">Nucleus</location>
    </subcellularLocation>
</comment>
<dbReference type="PANTHER" id="PTHR28262">
    <property type="entry name" value="DASH COMPLEX SUBUNIT SPC19"/>
    <property type="match status" value="1"/>
</dbReference>
<evidence type="ECO:0000313" key="18">
    <source>
        <dbReference type="Proteomes" id="UP000005666"/>
    </source>
</evidence>
<evidence type="ECO:0000256" key="2">
    <source>
        <dbReference type="ARBA" id="ARBA00004186"/>
    </source>
</evidence>
<dbReference type="RefSeq" id="XP_003684813.1">
    <property type="nucleotide sequence ID" value="XM_003684765.1"/>
</dbReference>
<reference evidence="17 18" key="1">
    <citation type="journal article" date="2011" name="Proc. Natl. Acad. Sci. U.S.A.">
        <title>Evolutionary erosion of yeast sex chromosomes by mating-type switching accidents.</title>
        <authorList>
            <person name="Gordon J.L."/>
            <person name="Armisen D."/>
            <person name="Proux-Wera E."/>
            <person name="Oheigeartaigh S.S."/>
            <person name="Byrne K.P."/>
            <person name="Wolfe K.H."/>
        </authorList>
    </citation>
    <scope>NUCLEOTIDE SEQUENCE [LARGE SCALE GENOMIC DNA]</scope>
    <source>
        <strain evidence="18">ATCC 24235 / CBS 4417 / NBRC 1672 / NRRL Y-8282 / UCD 70-5</strain>
    </source>
</reference>
<organism evidence="17 18">
    <name type="scientific">Tetrapisispora phaffii (strain ATCC 24235 / CBS 4417 / NBRC 1672 / NRRL Y-8282 / UCD 70-5)</name>
    <name type="common">Yeast</name>
    <name type="synonym">Fabospora phaffii</name>
    <dbReference type="NCBI Taxonomy" id="1071381"/>
    <lineage>
        <taxon>Eukaryota</taxon>
        <taxon>Fungi</taxon>
        <taxon>Dikarya</taxon>
        <taxon>Ascomycota</taxon>
        <taxon>Saccharomycotina</taxon>
        <taxon>Saccharomycetes</taxon>
        <taxon>Saccharomycetales</taxon>
        <taxon>Saccharomycetaceae</taxon>
        <taxon>Tetrapisispora</taxon>
    </lineage>
</organism>
<dbReference type="GO" id="GO:1990758">
    <property type="term" value="P:mitotic sister chromatid biorientation"/>
    <property type="evidence" value="ECO:0007669"/>
    <property type="project" value="EnsemblFungi"/>
</dbReference>
<comment type="similarity">
    <text evidence="4">Belongs to the DASH complex SPC19 family.</text>
</comment>
<evidence type="ECO:0000256" key="10">
    <source>
        <dbReference type="ARBA" id="ARBA00022829"/>
    </source>
</evidence>
<dbReference type="GO" id="GO:0005876">
    <property type="term" value="C:spindle microtubule"/>
    <property type="evidence" value="ECO:0007669"/>
    <property type="project" value="InterPro"/>
</dbReference>
<dbReference type="GeneID" id="11533603"/>
<protein>
    <recommendedName>
        <fullName evidence="5">DASH complex subunit SPC19</fullName>
    </recommendedName>
    <alternativeName>
        <fullName evidence="15">Outer kinetochore protein SPC19</fullName>
    </alternativeName>
</protein>
<dbReference type="GO" id="GO:0051987">
    <property type="term" value="P:positive regulation of attachment of spindle microtubules to kinetochore"/>
    <property type="evidence" value="ECO:0007669"/>
    <property type="project" value="EnsemblFungi"/>
</dbReference>
<dbReference type="Proteomes" id="UP000005666">
    <property type="component" value="Chromosome 3"/>
</dbReference>
<keyword evidence="10" id="KW-0159">Chromosome partition</keyword>
<evidence type="ECO:0000256" key="6">
    <source>
        <dbReference type="ARBA" id="ARBA00022454"/>
    </source>
</evidence>
<evidence type="ECO:0000256" key="14">
    <source>
        <dbReference type="ARBA" id="ARBA00023328"/>
    </source>
</evidence>
<evidence type="ECO:0000256" key="1">
    <source>
        <dbReference type="ARBA" id="ARBA00004123"/>
    </source>
</evidence>
<comment type="subunit">
    <text evidence="16">Component of the DASH complex consisting of ASK1, DAD1, DAD2, DAD3, DAD4, DAM1, DUO1, HSK3, SPC19 and SPC34, with a stoichiometry of one copy of each subunit per complex. Multiple DASH complexes oligomerize to form a ring that encircles spindle microtubules and organizes the rod-like NDC80 complexes of the outer kinetochore. DASH complex oligomerization strengthens microtubule attachments. On cytoplasmic microtubules, DASH complexes appear to form patches instead of rings.</text>
</comment>
<dbReference type="PANTHER" id="PTHR28262:SF1">
    <property type="entry name" value="DASH COMPLEX SUBUNIT SPC19"/>
    <property type="match status" value="1"/>
</dbReference>
<keyword evidence="18" id="KW-1185">Reference proteome</keyword>
<keyword evidence="8" id="KW-0493">Microtubule</keyword>
<evidence type="ECO:0000256" key="3">
    <source>
        <dbReference type="ARBA" id="ARBA00004629"/>
    </source>
</evidence>
<evidence type="ECO:0000256" key="13">
    <source>
        <dbReference type="ARBA" id="ARBA00023242"/>
    </source>
</evidence>
<dbReference type="AlphaFoldDB" id="G8BRK3"/>
<dbReference type="GO" id="GO:0051010">
    <property type="term" value="F:microtubule plus-end binding"/>
    <property type="evidence" value="ECO:0007669"/>
    <property type="project" value="EnsemblFungi"/>
</dbReference>
<keyword evidence="9" id="KW-0498">Mitosis</keyword>
<dbReference type="GO" id="GO:0042729">
    <property type="term" value="C:DASH complex"/>
    <property type="evidence" value="ECO:0007669"/>
    <property type="project" value="EnsemblFungi"/>
</dbReference>
<dbReference type="Pfam" id="PF08287">
    <property type="entry name" value="DASH_Spc19"/>
    <property type="match status" value="1"/>
</dbReference>
<keyword evidence="7" id="KW-0963">Cytoplasm</keyword>
<evidence type="ECO:0000313" key="17">
    <source>
        <dbReference type="EMBL" id="CCE62379.1"/>
    </source>
</evidence>
<dbReference type="OrthoDB" id="3361333at2759"/>
<dbReference type="EMBL" id="HE612858">
    <property type="protein sequence ID" value="CCE62379.1"/>
    <property type="molecule type" value="Genomic_DNA"/>
</dbReference>
<evidence type="ECO:0000256" key="9">
    <source>
        <dbReference type="ARBA" id="ARBA00022776"/>
    </source>
</evidence>
<evidence type="ECO:0000256" key="4">
    <source>
        <dbReference type="ARBA" id="ARBA00008952"/>
    </source>
</evidence>
<evidence type="ECO:0000256" key="12">
    <source>
        <dbReference type="ARBA" id="ARBA00023212"/>
    </source>
</evidence>
<keyword evidence="6" id="KW-0158">Chromosome</keyword>
<evidence type="ECO:0000256" key="8">
    <source>
        <dbReference type="ARBA" id="ARBA00022701"/>
    </source>
</evidence>
<evidence type="ECO:0000256" key="15">
    <source>
        <dbReference type="ARBA" id="ARBA00032583"/>
    </source>
</evidence>
<accession>G8BRK3</accession>
<proteinExistence type="inferred from homology"/>
<evidence type="ECO:0000256" key="11">
    <source>
        <dbReference type="ARBA" id="ARBA00022838"/>
    </source>
</evidence>
<sequence>MTEYLDDVVSKLSGTVELLQNSIDKLHNNSAPNNNLTSNMLQTRRYFELISEYDVEKAKLAQNEEIDPLVKILHDKLGRSLGKLQREYDTLQKTYELNKLRLNNRVTEENGARGDNDDPNKINEIDFDLSTDVVVMASSTNEELEELGNN</sequence>
<dbReference type="KEGG" id="tpf:TPHA_0C02260"/>
<dbReference type="GO" id="GO:0031116">
    <property type="term" value="P:positive regulation of microtubule polymerization"/>
    <property type="evidence" value="ECO:0007669"/>
    <property type="project" value="EnsemblFungi"/>
</dbReference>
<evidence type="ECO:0000256" key="5">
    <source>
        <dbReference type="ARBA" id="ARBA00016329"/>
    </source>
</evidence>
<evidence type="ECO:0000256" key="16">
    <source>
        <dbReference type="ARBA" id="ARBA00046633"/>
    </source>
</evidence>
<dbReference type="GO" id="GO:1990976">
    <property type="term" value="P:protein transport along microtubule to mitotic spindle pole body"/>
    <property type="evidence" value="ECO:0007669"/>
    <property type="project" value="EnsemblFungi"/>
</dbReference>
<dbReference type="HOGENOM" id="CLU_1678217_0_0_1"/>
<dbReference type="InterPro" id="IPR013251">
    <property type="entry name" value="DASH_Spc19"/>
</dbReference>
<dbReference type="OMA" id="HKNGYDV"/>
<keyword evidence="13" id="KW-0539">Nucleus</keyword>
<keyword evidence="11" id="KW-0995">Kinetochore</keyword>
<evidence type="ECO:0000256" key="7">
    <source>
        <dbReference type="ARBA" id="ARBA00022490"/>
    </source>
</evidence>
<gene>
    <name evidence="17" type="primary">TPHA0C02260</name>
    <name evidence="17" type="ordered locus">TPHA_0C02260</name>
</gene>
<keyword evidence="12" id="KW-0206">Cytoskeleton</keyword>
<name>G8BRK3_TETPH</name>
<keyword evidence="9" id="KW-0131">Cell cycle</keyword>
<keyword evidence="9" id="KW-0132">Cell division</keyword>
<dbReference type="eggNOG" id="ENOG502SDEQ">
    <property type="taxonomic scope" value="Eukaryota"/>
</dbReference>